<dbReference type="InterPro" id="IPR050407">
    <property type="entry name" value="Geranylgeranyl_reductase"/>
</dbReference>
<evidence type="ECO:0000259" key="1">
    <source>
        <dbReference type="Pfam" id="PF01494"/>
    </source>
</evidence>
<dbReference type="PANTHER" id="PTHR42685">
    <property type="entry name" value="GERANYLGERANYL DIPHOSPHATE REDUCTASE"/>
    <property type="match status" value="1"/>
</dbReference>
<proteinExistence type="predicted"/>
<dbReference type="Gene3D" id="3.50.50.60">
    <property type="entry name" value="FAD/NAD(P)-binding domain"/>
    <property type="match status" value="1"/>
</dbReference>
<dbReference type="GO" id="GO:0071949">
    <property type="term" value="F:FAD binding"/>
    <property type="evidence" value="ECO:0007669"/>
    <property type="project" value="InterPro"/>
</dbReference>
<comment type="caution">
    <text evidence="2">The sequence shown here is derived from an EMBL/GenBank/DDBJ whole genome shotgun (WGS) entry which is preliminary data.</text>
</comment>
<dbReference type="PANTHER" id="PTHR42685:SF22">
    <property type="entry name" value="CONDITIONED MEDIUM FACTOR RECEPTOR 1"/>
    <property type="match status" value="1"/>
</dbReference>
<dbReference type="EMBL" id="PDOB01000058">
    <property type="protein sequence ID" value="PIL37897.1"/>
    <property type="molecule type" value="Genomic_DNA"/>
</dbReference>
<dbReference type="AlphaFoldDB" id="A0A2G8SVU1"/>
<dbReference type="RefSeq" id="WP_099917861.1">
    <property type="nucleotide sequence ID" value="NZ_BMHS01000027.1"/>
</dbReference>
<protein>
    <submittedName>
        <fullName evidence="2">FAD-dependent oxidoreductase</fullName>
    </submittedName>
</protein>
<accession>A0A2G8SVU1</accession>
<keyword evidence="3" id="KW-1185">Reference proteome</keyword>
<evidence type="ECO:0000313" key="2">
    <source>
        <dbReference type="EMBL" id="PIL37897.1"/>
    </source>
</evidence>
<name>A0A2G8SVU1_9BURK</name>
<dbReference type="SUPFAM" id="SSF51905">
    <property type="entry name" value="FAD/NAD(P)-binding domain"/>
    <property type="match status" value="1"/>
</dbReference>
<evidence type="ECO:0000313" key="3">
    <source>
        <dbReference type="Proteomes" id="UP000228593"/>
    </source>
</evidence>
<reference evidence="2" key="1">
    <citation type="submission" date="2017-10" db="EMBL/GenBank/DDBJ databases">
        <title>Massilia psychrophilum sp. nov., a novel purple-pigmented bacterium isolated from Tianshan glacier, Xinjiang Municipality, China.</title>
        <authorList>
            <person name="Wang H."/>
        </authorList>
    </citation>
    <scope>NUCLEOTIDE SEQUENCE [LARGE SCALE GENOMIC DNA]</scope>
    <source>
        <strain evidence="2">JCM 30813</strain>
    </source>
</reference>
<organism evidence="2 3">
    <name type="scientific">Massilia psychrophila</name>
    <dbReference type="NCBI Taxonomy" id="1603353"/>
    <lineage>
        <taxon>Bacteria</taxon>
        <taxon>Pseudomonadati</taxon>
        <taxon>Pseudomonadota</taxon>
        <taxon>Betaproteobacteria</taxon>
        <taxon>Burkholderiales</taxon>
        <taxon>Oxalobacteraceae</taxon>
        <taxon>Telluria group</taxon>
        <taxon>Massilia</taxon>
    </lineage>
</organism>
<dbReference type="InterPro" id="IPR002938">
    <property type="entry name" value="FAD-bd"/>
</dbReference>
<dbReference type="Proteomes" id="UP000228593">
    <property type="component" value="Unassembled WGS sequence"/>
</dbReference>
<dbReference type="PRINTS" id="PR00420">
    <property type="entry name" value="RNGMNOXGNASE"/>
</dbReference>
<dbReference type="OrthoDB" id="103324at2"/>
<dbReference type="InterPro" id="IPR036188">
    <property type="entry name" value="FAD/NAD-bd_sf"/>
</dbReference>
<gene>
    <name evidence="2" type="ORF">CR103_20970</name>
</gene>
<feature type="domain" description="FAD-binding" evidence="1">
    <location>
        <begin position="5"/>
        <end position="167"/>
    </location>
</feature>
<sequence length="424" mass="45455">MLTKYDAIVMGAGPAGSSAAILLARAGWSIALIEKQAFPRRKVCGECIAASNLPLIEALGIAPGFDAGAGADLHQVALICGKRKVVADLPPARHARYRWGRALGRETLDTLLLEQARSTGVRVYQPWSVQAIEGEPAHWRCTIASVDTGSTQTLHAPVAIDAHGSWASLPSARMRQRRRRKASDLLAFKANFHGAALEQGLLPVLLFDGGYGGMVVTGGGVTTVACCIRRDRLVACRRLSCRSSAGDTIEAMLKRECDAVRLTLQSARRGGPWLAAGPLDPGIHLHAADGFFRIGNAAGEAHPIIGEGMSMALQSAWLLCANLLGAGHRDKLLEAEWQREIGRNYEMQWRRQFAPRLRLAAGFATMAMRPASAALIMDITAAWPDLLTMGARWGGKTSCAVDAAMIARFLNHNGNGLTTIGDRT</sequence>
<dbReference type="Pfam" id="PF01494">
    <property type="entry name" value="FAD_binding_3"/>
    <property type="match status" value="1"/>
</dbReference>